<evidence type="ECO:0000313" key="2">
    <source>
        <dbReference type="EMBL" id="QHT91253.1"/>
    </source>
</evidence>
<protein>
    <submittedName>
        <fullName evidence="2">Uncharacterized protein</fullName>
    </submittedName>
</protein>
<name>A0A6C0II96_9ZZZZ</name>
<proteinExistence type="predicted"/>
<evidence type="ECO:0000256" key="1">
    <source>
        <dbReference type="SAM" id="Phobius"/>
    </source>
</evidence>
<organism evidence="2">
    <name type="scientific">viral metagenome</name>
    <dbReference type="NCBI Taxonomy" id="1070528"/>
    <lineage>
        <taxon>unclassified sequences</taxon>
        <taxon>metagenomes</taxon>
        <taxon>organismal metagenomes</taxon>
    </lineage>
</organism>
<dbReference type="AlphaFoldDB" id="A0A6C0II96"/>
<sequence length="121" mass="13983">MQLFIPSLVTIILAGVFVFFLIPRVSTTFIFILAIIFLFIMVQAHYSMFGYEYRLNTWRDQLKVLATPILISIIVLGILFATSQFVLKIDVKSMIESFIKIFKPKYTSIPASKLEEIQKQL</sequence>
<dbReference type="EMBL" id="MN740165">
    <property type="protein sequence ID" value="QHT91253.1"/>
    <property type="molecule type" value="Genomic_DNA"/>
</dbReference>
<feature type="transmembrane region" description="Helical" evidence="1">
    <location>
        <begin position="6"/>
        <end position="22"/>
    </location>
</feature>
<keyword evidence="1" id="KW-0812">Transmembrane</keyword>
<feature type="transmembrane region" description="Helical" evidence="1">
    <location>
        <begin position="69"/>
        <end position="87"/>
    </location>
</feature>
<keyword evidence="1" id="KW-0472">Membrane</keyword>
<feature type="transmembrane region" description="Helical" evidence="1">
    <location>
        <begin position="29"/>
        <end position="49"/>
    </location>
</feature>
<accession>A0A6C0II96</accession>
<keyword evidence="1" id="KW-1133">Transmembrane helix</keyword>
<reference evidence="2" key="1">
    <citation type="journal article" date="2020" name="Nature">
        <title>Giant virus diversity and host interactions through global metagenomics.</title>
        <authorList>
            <person name="Schulz F."/>
            <person name="Roux S."/>
            <person name="Paez-Espino D."/>
            <person name="Jungbluth S."/>
            <person name="Walsh D.A."/>
            <person name="Denef V.J."/>
            <person name="McMahon K.D."/>
            <person name="Konstantinidis K.T."/>
            <person name="Eloe-Fadrosh E.A."/>
            <person name="Kyrpides N.C."/>
            <person name="Woyke T."/>
        </authorList>
    </citation>
    <scope>NUCLEOTIDE SEQUENCE</scope>
    <source>
        <strain evidence="2">GVMAG-M-3300023184-77</strain>
    </source>
</reference>